<evidence type="ECO:0000256" key="8">
    <source>
        <dbReference type="RuleBase" id="RU366003"/>
    </source>
</evidence>
<dbReference type="UniPathway" id="UPA00031">
    <property type="reaction ID" value="UER00013"/>
</dbReference>
<keyword evidence="11" id="KW-1185">Reference proteome</keyword>
<evidence type="ECO:0000256" key="7">
    <source>
        <dbReference type="ARBA" id="ARBA00049158"/>
    </source>
</evidence>
<evidence type="ECO:0000256" key="3">
    <source>
        <dbReference type="ARBA" id="ARBA00013085"/>
    </source>
</evidence>
<keyword evidence="5 8" id="KW-0378">Hydrolase</keyword>
<name>A0A1M5BHT8_9FIRM</name>
<evidence type="ECO:0000313" key="10">
    <source>
        <dbReference type="EMBL" id="SHF42051.1"/>
    </source>
</evidence>
<dbReference type="NCBIfam" id="TIGR01856">
    <property type="entry name" value="hisJ_fam"/>
    <property type="match status" value="1"/>
</dbReference>
<dbReference type="EC" id="3.1.3.15" evidence="3 8"/>
<dbReference type="Pfam" id="PF02811">
    <property type="entry name" value="PHP"/>
    <property type="match status" value="1"/>
</dbReference>
<dbReference type="NCBIfam" id="NF005596">
    <property type="entry name" value="PRK07328.1"/>
    <property type="match status" value="1"/>
</dbReference>
<comment type="catalytic activity">
    <reaction evidence="7 8">
        <text>L-histidinol phosphate + H2O = L-histidinol + phosphate</text>
        <dbReference type="Rhea" id="RHEA:14465"/>
        <dbReference type="ChEBI" id="CHEBI:15377"/>
        <dbReference type="ChEBI" id="CHEBI:43474"/>
        <dbReference type="ChEBI" id="CHEBI:57699"/>
        <dbReference type="ChEBI" id="CHEBI:57980"/>
        <dbReference type="EC" id="3.1.3.15"/>
    </reaction>
</comment>
<dbReference type="EMBL" id="FQUY01000023">
    <property type="protein sequence ID" value="SHF42051.1"/>
    <property type="molecule type" value="Genomic_DNA"/>
</dbReference>
<dbReference type="GO" id="GO:0000105">
    <property type="term" value="P:L-histidine biosynthetic process"/>
    <property type="evidence" value="ECO:0007669"/>
    <property type="project" value="UniProtKB-UniRule"/>
</dbReference>
<dbReference type="Gene3D" id="3.20.20.140">
    <property type="entry name" value="Metal-dependent hydrolases"/>
    <property type="match status" value="1"/>
</dbReference>
<gene>
    <name evidence="10" type="ORF">SAMN02745133_02591</name>
</gene>
<evidence type="ECO:0000256" key="1">
    <source>
        <dbReference type="ARBA" id="ARBA00004970"/>
    </source>
</evidence>
<protein>
    <recommendedName>
        <fullName evidence="3 8">Histidinol-phosphatase</fullName>
        <shortName evidence="8">HolPase</shortName>
        <ecNumber evidence="3 8">3.1.3.15</ecNumber>
    </recommendedName>
</protein>
<dbReference type="OrthoDB" id="9775255at2"/>
<evidence type="ECO:0000256" key="5">
    <source>
        <dbReference type="ARBA" id="ARBA00022801"/>
    </source>
</evidence>
<dbReference type="GO" id="GO:0004401">
    <property type="term" value="F:histidinol-phosphatase activity"/>
    <property type="evidence" value="ECO:0007669"/>
    <property type="project" value="UniProtKB-UniRule"/>
</dbReference>
<feature type="domain" description="PHP" evidence="9">
    <location>
        <begin position="4"/>
        <end position="197"/>
    </location>
</feature>
<dbReference type="InterPro" id="IPR010140">
    <property type="entry name" value="Histidinol_P_phosphatase_HisJ"/>
</dbReference>
<organism evidence="10 11">
    <name type="scientific">Desulforamulus putei DSM 12395</name>
    <dbReference type="NCBI Taxonomy" id="1121429"/>
    <lineage>
        <taxon>Bacteria</taxon>
        <taxon>Bacillati</taxon>
        <taxon>Bacillota</taxon>
        <taxon>Clostridia</taxon>
        <taxon>Eubacteriales</taxon>
        <taxon>Peptococcaceae</taxon>
        <taxon>Desulforamulus</taxon>
    </lineage>
</organism>
<comment type="pathway">
    <text evidence="1 8">Amino-acid biosynthesis; L-histidine biosynthesis; L-histidine from 5-phospho-alpha-D-ribose 1-diphosphate: step 8/9.</text>
</comment>
<reference evidence="11" key="1">
    <citation type="submission" date="2016-11" db="EMBL/GenBank/DDBJ databases">
        <authorList>
            <person name="Varghese N."/>
            <person name="Submissions S."/>
        </authorList>
    </citation>
    <scope>NUCLEOTIDE SEQUENCE [LARGE SCALE GENOMIC DNA]</scope>
    <source>
        <strain evidence="11">DSM 12395</strain>
    </source>
</reference>
<keyword evidence="4 8" id="KW-0028">Amino-acid biosynthesis</keyword>
<dbReference type="AlphaFoldDB" id="A0A1M5BHT8"/>
<dbReference type="InterPro" id="IPR004013">
    <property type="entry name" value="PHP_dom"/>
</dbReference>
<dbReference type="PANTHER" id="PTHR21039:SF0">
    <property type="entry name" value="HISTIDINOL-PHOSPHATASE"/>
    <property type="match status" value="1"/>
</dbReference>
<evidence type="ECO:0000256" key="2">
    <source>
        <dbReference type="ARBA" id="ARBA00009152"/>
    </source>
</evidence>
<evidence type="ECO:0000256" key="4">
    <source>
        <dbReference type="ARBA" id="ARBA00022605"/>
    </source>
</evidence>
<accession>A0A1M5BHT8</accession>
<dbReference type="RefSeq" id="WP_073239801.1">
    <property type="nucleotide sequence ID" value="NZ_FQUY01000023.1"/>
</dbReference>
<keyword evidence="6 8" id="KW-0368">Histidine biosynthesis</keyword>
<evidence type="ECO:0000313" key="11">
    <source>
        <dbReference type="Proteomes" id="UP000184148"/>
    </source>
</evidence>
<evidence type="ECO:0000259" key="9">
    <source>
        <dbReference type="Pfam" id="PF02811"/>
    </source>
</evidence>
<dbReference type="STRING" id="1121429.SAMN02745133_02591"/>
<dbReference type="SUPFAM" id="SSF89550">
    <property type="entry name" value="PHP domain-like"/>
    <property type="match status" value="1"/>
</dbReference>
<evidence type="ECO:0000256" key="6">
    <source>
        <dbReference type="ARBA" id="ARBA00023102"/>
    </source>
</evidence>
<sequence>MPVDYHIHTFRCGHAVGTVEEVVAAARRKGLKEFGFSEHLPMYWLPEEKRNPELAMPWSHLEIYISEVRQARVANPDLSIKLGIEADYIPGHEEELKGILSSLPLDYVLGSVHFLGDWAFDDPECIEEYKNHDIRDLYCRYFQHVQQAAASGLFDILSHPDLIKKFGFKPDGPLTDLYRKTVRVMKQYDVCADVNTAGWRYPCAELYPSPEFLRLCLAHGVPVTLGSDAHKPEQVGEGLDRAVALLKEIGFRQVATFKQRKRTMIDL</sequence>
<dbReference type="Proteomes" id="UP000184148">
    <property type="component" value="Unassembled WGS sequence"/>
</dbReference>
<dbReference type="PANTHER" id="PTHR21039">
    <property type="entry name" value="HISTIDINOL PHOSPHATASE-RELATED"/>
    <property type="match status" value="1"/>
</dbReference>
<proteinExistence type="inferred from homology"/>
<dbReference type="CDD" id="cd12110">
    <property type="entry name" value="PHP_HisPPase_Hisj_like"/>
    <property type="match status" value="1"/>
</dbReference>
<dbReference type="GO" id="GO:0005737">
    <property type="term" value="C:cytoplasm"/>
    <property type="evidence" value="ECO:0007669"/>
    <property type="project" value="TreeGrafter"/>
</dbReference>
<comment type="similarity">
    <text evidence="2 8">Belongs to the PHP hydrolase family. HisK subfamily.</text>
</comment>
<dbReference type="InterPro" id="IPR016195">
    <property type="entry name" value="Pol/histidinol_Pase-like"/>
</dbReference>